<gene>
    <name evidence="4" type="ORF">H8705_12555</name>
</gene>
<dbReference type="PANTHER" id="PTHR40763:SF5">
    <property type="entry name" value="MEMBRANE PROTEIN"/>
    <property type="match status" value="1"/>
</dbReference>
<evidence type="ECO:0000259" key="2">
    <source>
        <dbReference type="Pfam" id="PF09922"/>
    </source>
</evidence>
<keyword evidence="1" id="KW-0812">Transmembrane</keyword>
<dbReference type="RefSeq" id="WP_262396133.1">
    <property type="nucleotide sequence ID" value="NZ_JACRTD010000011.1"/>
</dbReference>
<feature type="transmembrane region" description="Helical" evidence="1">
    <location>
        <begin position="41"/>
        <end position="70"/>
    </location>
</feature>
<proteinExistence type="predicted"/>
<dbReference type="EMBL" id="JACRTD010000011">
    <property type="protein sequence ID" value="MBC8586412.1"/>
    <property type="molecule type" value="Genomic_DNA"/>
</dbReference>
<dbReference type="PANTHER" id="PTHR40763">
    <property type="entry name" value="MEMBRANE PROTEIN-RELATED"/>
    <property type="match status" value="1"/>
</dbReference>
<evidence type="ECO:0000313" key="5">
    <source>
        <dbReference type="Proteomes" id="UP000623678"/>
    </source>
</evidence>
<accession>A0A926ES23</accession>
<evidence type="ECO:0008006" key="6">
    <source>
        <dbReference type="Google" id="ProtNLM"/>
    </source>
</evidence>
<feature type="domain" description="LiaF transmembrane" evidence="3">
    <location>
        <begin position="9"/>
        <end position="105"/>
    </location>
</feature>
<feature type="transmembrane region" description="Helical" evidence="1">
    <location>
        <begin position="82"/>
        <end position="101"/>
    </location>
</feature>
<keyword evidence="1" id="KW-0472">Membrane</keyword>
<dbReference type="AlphaFoldDB" id="A0A926ES23"/>
<evidence type="ECO:0000259" key="3">
    <source>
        <dbReference type="Pfam" id="PF22570"/>
    </source>
</evidence>
<dbReference type="InterPro" id="IPR024425">
    <property type="entry name" value="LiaF-like_C"/>
</dbReference>
<dbReference type="Pfam" id="PF22570">
    <property type="entry name" value="LiaF-TM"/>
    <property type="match status" value="1"/>
</dbReference>
<protein>
    <recommendedName>
        <fullName evidence="6">Cell wall-active antibiotics response LiaF-like C-terminal domain-containing protein</fullName>
    </recommendedName>
</protein>
<feature type="transmembrane region" description="Helical" evidence="1">
    <location>
        <begin position="7"/>
        <end position="29"/>
    </location>
</feature>
<comment type="caution">
    <text evidence="4">The sequence shown here is derived from an EMBL/GenBank/DDBJ whole genome shotgun (WGS) entry which is preliminary data.</text>
</comment>
<keyword evidence="5" id="KW-1185">Reference proteome</keyword>
<sequence>MKNRRADWIWGVAFILLGVGFAGNAFGIWDFNLFFDGWWTLFLIVPCVFSIITSGFHTGPVVGLIVGVMLLLSAQGIVDWNIFRKLILPAVFVLIGLQILLSNRGKRQEQPASPAFETNGRMPGDEYFAAFGARKAAINNETFHNANATAVFGSVELDLRNALINEDIIISATAVFGGVEIFLPSDVKVQVASTPIFGGVSNKAAGSQAVNAPTVYVKAICMFGGVDIK</sequence>
<keyword evidence="1" id="KW-1133">Transmembrane helix</keyword>
<dbReference type="Proteomes" id="UP000623678">
    <property type="component" value="Unassembled WGS sequence"/>
</dbReference>
<evidence type="ECO:0000256" key="1">
    <source>
        <dbReference type="SAM" id="Phobius"/>
    </source>
</evidence>
<dbReference type="InterPro" id="IPR054331">
    <property type="entry name" value="LiaF_TM"/>
</dbReference>
<dbReference type="Pfam" id="PF09922">
    <property type="entry name" value="LiaF-like_C"/>
    <property type="match status" value="1"/>
</dbReference>
<name>A0A926ES23_9FIRM</name>
<reference evidence="4" key="1">
    <citation type="submission" date="2020-08" db="EMBL/GenBank/DDBJ databases">
        <title>Genome public.</title>
        <authorList>
            <person name="Liu C."/>
            <person name="Sun Q."/>
        </authorList>
    </citation>
    <scope>NUCLEOTIDE SEQUENCE</scope>
    <source>
        <strain evidence="4">NSJ-64</strain>
    </source>
</reference>
<feature type="domain" description="Cell wall-active antibiotics response LiaF-like C-terminal" evidence="2">
    <location>
        <begin position="134"/>
        <end position="209"/>
    </location>
</feature>
<organism evidence="4 5">
    <name type="scientific">Youxingia wuxianensis</name>
    <dbReference type="NCBI Taxonomy" id="2763678"/>
    <lineage>
        <taxon>Bacteria</taxon>
        <taxon>Bacillati</taxon>
        <taxon>Bacillota</taxon>
        <taxon>Clostridia</taxon>
        <taxon>Eubacteriales</taxon>
        <taxon>Oscillospiraceae</taxon>
        <taxon>Youxingia</taxon>
    </lineage>
</organism>
<evidence type="ECO:0000313" key="4">
    <source>
        <dbReference type="EMBL" id="MBC8586412.1"/>
    </source>
</evidence>